<dbReference type="InterPro" id="IPR043605">
    <property type="entry name" value="DUF883_C"/>
</dbReference>
<keyword evidence="2" id="KW-0812">Transmembrane</keyword>
<evidence type="ECO:0000256" key="1">
    <source>
        <dbReference type="SAM" id="MobiDB-lite"/>
    </source>
</evidence>
<dbReference type="Proteomes" id="UP000655523">
    <property type="component" value="Unassembled WGS sequence"/>
</dbReference>
<gene>
    <name evidence="4" type="ORF">GNZ13_41345</name>
</gene>
<keyword evidence="5" id="KW-1185">Reference proteome</keyword>
<comment type="caution">
    <text evidence="4">The sequence shown here is derived from an EMBL/GenBank/DDBJ whole genome shotgun (WGS) entry which is preliminary data.</text>
</comment>
<keyword evidence="2" id="KW-0472">Membrane</keyword>
<sequence length="96" mass="10047">MSDLNGVPEHPTSLGSDAGQVSAEADMSPAVRTGDGASVGAKLTELRSKLVEAQSTARERYRAAYETTDDFVHAKPWQAIALAMMGGLVVGMLAAR</sequence>
<keyword evidence="2" id="KW-1133">Transmembrane helix</keyword>
<proteinExistence type="predicted"/>
<organism evidence="4 5">
    <name type="scientific">Paraburkholderia elongata</name>
    <dbReference type="NCBI Taxonomy" id="2675747"/>
    <lineage>
        <taxon>Bacteria</taxon>
        <taxon>Pseudomonadati</taxon>
        <taxon>Pseudomonadota</taxon>
        <taxon>Betaproteobacteria</taxon>
        <taxon>Burkholderiales</taxon>
        <taxon>Burkholderiaceae</taxon>
        <taxon>Paraburkholderia</taxon>
    </lineage>
</organism>
<dbReference type="AlphaFoldDB" id="A0A972NVY7"/>
<evidence type="ECO:0000256" key="2">
    <source>
        <dbReference type="SAM" id="Phobius"/>
    </source>
</evidence>
<dbReference type="RefSeq" id="WP_172176081.1">
    <property type="nucleotide sequence ID" value="NZ_WOEZ01000239.1"/>
</dbReference>
<reference evidence="4 5" key="1">
    <citation type="submission" date="2019-11" db="EMBL/GenBank/DDBJ databases">
        <title>Metabolism of dissolved organic matter in forest soils.</title>
        <authorList>
            <person name="Cyle K.T."/>
            <person name="Wilhelm R.C."/>
            <person name="Martinez C.E."/>
        </authorList>
    </citation>
    <scope>NUCLEOTIDE SEQUENCE [LARGE SCALE GENOMIC DNA]</scope>
    <source>
        <strain evidence="4 5">5N</strain>
    </source>
</reference>
<feature type="transmembrane region" description="Helical" evidence="2">
    <location>
        <begin position="77"/>
        <end position="95"/>
    </location>
</feature>
<protein>
    <submittedName>
        <fullName evidence="4">DUF883 family protein</fullName>
    </submittedName>
</protein>
<evidence type="ECO:0000313" key="5">
    <source>
        <dbReference type="Proteomes" id="UP000655523"/>
    </source>
</evidence>
<name>A0A972NVY7_9BURK</name>
<accession>A0A972NVY7</accession>
<dbReference type="Pfam" id="PF19029">
    <property type="entry name" value="DUF883_C"/>
    <property type="match status" value="1"/>
</dbReference>
<feature type="region of interest" description="Disordered" evidence="1">
    <location>
        <begin position="1"/>
        <end position="38"/>
    </location>
</feature>
<evidence type="ECO:0000259" key="3">
    <source>
        <dbReference type="Pfam" id="PF19029"/>
    </source>
</evidence>
<dbReference type="EMBL" id="WOEZ01000239">
    <property type="protein sequence ID" value="NPT60828.1"/>
    <property type="molecule type" value="Genomic_DNA"/>
</dbReference>
<feature type="domain" description="DUF883" evidence="3">
    <location>
        <begin position="68"/>
        <end position="96"/>
    </location>
</feature>
<evidence type="ECO:0000313" key="4">
    <source>
        <dbReference type="EMBL" id="NPT60828.1"/>
    </source>
</evidence>